<sequence>MFDPEFYMGVFETIDPKTNSRSLHFGKYRDIADCPQQEVDVNSRKTVTSDRQTFYCIPIPGESTWAKEISFMVYETWNSFKVNDIIEVYGVLSVDPLLSTISDDWYIVHKINSSPPNRHEKSGYADMEANSDVQDLTRAKEEKLALQMERTLHLESNYLAAFPFP</sequence>
<evidence type="ECO:0000256" key="2">
    <source>
        <dbReference type="ARBA" id="ARBA00007925"/>
    </source>
</evidence>
<evidence type="ECO:0000313" key="6">
    <source>
        <dbReference type="Proteomes" id="UP001295444"/>
    </source>
</evidence>
<accession>A0AAD1WUZ4</accession>
<dbReference type="GO" id="GO:0005634">
    <property type="term" value="C:nucleus"/>
    <property type="evidence" value="ECO:0007669"/>
    <property type="project" value="UniProtKB-SubCell"/>
</dbReference>
<dbReference type="PANTHER" id="PTHR13489:SF0">
    <property type="entry name" value="MINI-CHROMOSOME MAINTENANCE COMPLEX-BINDING PROTEIN"/>
    <property type="match status" value="1"/>
</dbReference>
<dbReference type="InterPro" id="IPR019140">
    <property type="entry name" value="MCM_complex-bd"/>
</dbReference>
<evidence type="ECO:0000313" key="5">
    <source>
        <dbReference type="EMBL" id="CAH2323275.1"/>
    </source>
</evidence>
<name>A0AAD1WUZ4_PELCU</name>
<dbReference type="EMBL" id="OW240922">
    <property type="protein sequence ID" value="CAH2323275.1"/>
    <property type="molecule type" value="Genomic_DNA"/>
</dbReference>
<dbReference type="Pfam" id="PF09739">
    <property type="entry name" value="MCM_bind"/>
    <property type="match status" value="2"/>
</dbReference>
<comment type="similarity">
    <text evidence="2">Belongs to the MCMBP family.</text>
</comment>
<evidence type="ECO:0000256" key="1">
    <source>
        <dbReference type="ARBA" id="ARBA00004123"/>
    </source>
</evidence>
<dbReference type="AlphaFoldDB" id="A0AAD1WUZ4"/>
<dbReference type="Proteomes" id="UP001295444">
    <property type="component" value="Chromosome 11"/>
</dbReference>
<dbReference type="PANTHER" id="PTHR13489">
    <property type="entry name" value="MINI-CHROMOSOME MAINTENANCE COMPLEX-BINDING PROTEIN"/>
    <property type="match status" value="1"/>
</dbReference>
<gene>
    <name evidence="5" type="ORF">PECUL_23A020656</name>
</gene>
<dbReference type="GO" id="GO:0006261">
    <property type="term" value="P:DNA-templated DNA replication"/>
    <property type="evidence" value="ECO:0007669"/>
    <property type="project" value="TreeGrafter"/>
</dbReference>
<reference evidence="5" key="1">
    <citation type="submission" date="2022-03" db="EMBL/GenBank/DDBJ databases">
        <authorList>
            <person name="Alioto T."/>
            <person name="Alioto T."/>
            <person name="Gomez Garrido J."/>
        </authorList>
    </citation>
    <scope>NUCLEOTIDE SEQUENCE</scope>
</reference>
<organism evidence="5 6">
    <name type="scientific">Pelobates cultripes</name>
    <name type="common">Western spadefoot toad</name>
    <dbReference type="NCBI Taxonomy" id="61616"/>
    <lineage>
        <taxon>Eukaryota</taxon>
        <taxon>Metazoa</taxon>
        <taxon>Chordata</taxon>
        <taxon>Craniata</taxon>
        <taxon>Vertebrata</taxon>
        <taxon>Euteleostomi</taxon>
        <taxon>Amphibia</taxon>
        <taxon>Batrachia</taxon>
        <taxon>Anura</taxon>
        <taxon>Pelobatoidea</taxon>
        <taxon>Pelobatidae</taxon>
        <taxon>Pelobates</taxon>
    </lineage>
</organism>
<dbReference type="GO" id="GO:0003682">
    <property type="term" value="F:chromatin binding"/>
    <property type="evidence" value="ECO:0007669"/>
    <property type="project" value="TreeGrafter"/>
</dbReference>
<comment type="subcellular location">
    <subcellularLocation>
        <location evidence="1">Nucleus</location>
    </subcellularLocation>
</comment>
<keyword evidence="6" id="KW-1185">Reference proteome</keyword>
<proteinExistence type="inferred from homology"/>
<protein>
    <recommendedName>
        <fullName evidence="3">Mini-chromosome maintenance complex-binding protein</fullName>
    </recommendedName>
</protein>
<evidence type="ECO:0000256" key="4">
    <source>
        <dbReference type="ARBA" id="ARBA00023242"/>
    </source>
</evidence>
<keyword evidence="4" id="KW-0539">Nucleus</keyword>
<evidence type="ECO:0000256" key="3">
    <source>
        <dbReference type="ARBA" id="ARBA00015405"/>
    </source>
</evidence>